<dbReference type="eggNOG" id="COG1615">
    <property type="taxonomic scope" value="Bacteria"/>
</dbReference>
<dbReference type="HOGENOM" id="CLU_2611711_0_0_11"/>
<feature type="compositionally biased region" description="Pro residues" evidence="1">
    <location>
        <begin position="1"/>
        <end position="24"/>
    </location>
</feature>
<comment type="caution">
    <text evidence="2">The sequence shown here is derived from an EMBL/GenBank/DDBJ whole genome shotgun (WGS) entry which is preliminary data.</text>
</comment>
<evidence type="ECO:0000313" key="3">
    <source>
        <dbReference type="Proteomes" id="UP000003653"/>
    </source>
</evidence>
<accession>D5PDA4</accession>
<dbReference type="EMBL" id="ADNV01000292">
    <property type="protein sequence ID" value="EFG75934.1"/>
    <property type="molecule type" value="Genomic_DNA"/>
</dbReference>
<proteinExistence type="predicted"/>
<evidence type="ECO:0000313" key="2">
    <source>
        <dbReference type="EMBL" id="EFG75934.1"/>
    </source>
</evidence>
<evidence type="ECO:0000256" key="1">
    <source>
        <dbReference type="SAM" id="MobiDB-lite"/>
    </source>
</evidence>
<dbReference type="RefSeq" id="WP_007168176.1">
    <property type="nucleotide sequence ID" value="NZ_GG770553.1"/>
</dbReference>
<feature type="region of interest" description="Disordered" evidence="1">
    <location>
        <begin position="1"/>
        <end position="30"/>
    </location>
</feature>
<feature type="non-terminal residue" evidence="2">
    <location>
        <position position="1"/>
    </location>
</feature>
<reference evidence="2 3" key="1">
    <citation type="submission" date="2010-04" db="EMBL/GenBank/DDBJ databases">
        <authorList>
            <person name="Muzny D."/>
            <person name="Qin X."/>
            <person name="Deng J."/>
            <person name="Jiang H."/>
            <person name="Liu Y."/>
            <person name="Qu J."/>
            <person name="Song X.-Z."/>
            <person name="Zhang L."/>
            <person name="Thornton R."/>
            <person name="Coyle M."/>
            <person name="Francisco L."/>
            <person name="Jackson L."/>
            <person name="Javaid M."/>
            <person name="Korchina V."/>
            <person name="Kovar C."/>
            <person name="Mata R."/>
            <person name="Mathew T."/>
            <person name="Ngo R."/>
            <person name="Nguyen L."/>
            <person name="Nguyen N."/>
            <person name="Okwuonu G."/>
            <person name="Ongeri F."/>
            <person name="Pham C."/>
            <person name="Simmons D."/>
            <person name="Wilczek-Boney K."/>
            <person name="Hale W."/>
            <person name="Jakkamsetti A."/>
            <person name="Pham P."/>
            <person name="Ruth R."/>
            <person name="San Lucas F."/>
            <person name="Warren J."/>
            <person name="Zhang J."/>
            <person name="Zhao Z."/>
            <person name="Zhou C."/>
            <person name="Zhu D."/>
            <person name="Lee S."/>
            <person name="Bess C."/>
            <person name="Blankenburg K."/>
            <person name="Forbes L."/>
            <person name="Fu Q."/>
            <person name="Gubbala S."/>
            <person name="Hirani K."/>
            <person name="Jayaseelan J.C."/>
            <person name="Lara F."/>
            <person name="Munidasa M."/>
            <person name="Palculict T."/>
            <person name="Patil S."/>
            <person name="Pu L.-L."/>
            <person name="Saada N."/>
            <person name="Tang L."/>
            <person name="Weissenberger G."/>
            <person name="Zhu Y."/>
            <person name="Hemphill L."/>
            <person name="Shang Y."/>
            <person name="Youmans B."/>
            <person name="Ayvaz T."/>
            <person name="Ross M."/>
            <person name="Santibanez J."/>
            <person name="Aqrawi P."/>
            <person name="Gross S."/>
            <person name="Joshi V."/>
            <person name="Fowler G."/>
            <person name="Nazareth L."/>
            <person name="Reid J."/>
            <person name="Worley K."/>
            <person name="Petrosino J."/>
            <person name="Highlander S."/>
            <person name="Gibbs R."/>
        </authorList>
    </citation>
    <scope>NUCLEOTIDE SEQUENCE [LARGE SCALE GENOMIC DNA]</scope>
    <source>
        <strain evidence="2 3">ATCC BAA-614</strain>
    </source>
</reference>
<dbReference type="Proteomes" id="UP000003653">
    <property type="component" value="Unassembled WGS sequence"/>
</dbReference>
<name>D5PDA4_9MYCO</name>
<dbReference type="AlphaFoldDB" id="D5PDA4"/>
<organism evidence="2 3">
    <name type="scientific">Mycobacterium parascrofulaceum ATCC BAA-614</name>
    <dbReference type="NCBI Taxonomy" id="525368"/>
    <lineage>
        <taxon>Bacteria</taxon>
        <taxon>Bacillati</taxon>
        <taxon>Actinomycetota</taxon>
        <taxon>Actinomycetes</taxon>
        <taxon>Mycobacteriales</taxon>
        <taxon>Mycobacteriaceae</taxon>
        <taxon>Mycobacterium</taxon>
        <taxon>Mycobacterium simiae complex</taxon>
    </lineage>
</organism>
<gene>
    <name evidence="2" type="ORF">HMPREF0591_4148</name>
</gene>
<keyword evidence="3" id="KW-1185">Reference proteome</keyword>
<protein>
    <submittedName>
        <fullName evidence="2">Uncharacterized protein</fullName>
    </submittedName>
</protein>
<sequence length="78" mass="7759">RHPPAPAGTPGAPSPPAAAVPPVPDGATTLSPAKSAALQEIQAALGAVKDAQKKGDFAGYGAALQRLDDAITKYNNTK</sequence>